<dbReference type="InterPro" id="IPR037171">
    <property type="entry name" value="NagB/RpiA_transferase-like"/>
</dbReference>
<dbReference type="Pfam" id="PF11870">
    <property type="entry name" value="LutB_C"/>
    <property type="match status" value="1"/>
</dbReference>
<dbReference type="PROSITE" id="PS00198">
    <property type="entry name" value="4FE4S_FER_1"/>
    <property type="match status" value="1"/>
</dbReference>
<evidence type="ECO:0000259" key="8">
    <source>
        <dbReference type="PROSITE" id="PS51379"/>
    </source>
</evidence>
<dbReference type="PROSITE" id="PS51379">
    <property type="entry name" value="4FE4S_FER_2"/>
    <property type="match status" value="1"/>
</dbReference>
<dbReference type="GO" id="GO:0046872">
    <property type="term" value="F:metal ion binding"/>
    <property type="evidence" value="ECO:0007669"/>
    <property type="project" value="UniProtKB-KW"/>
</dbReference>
<dbReference type="PANTHER" id="PTHR47153">
    <property type="entry name" value="LACTATE UTILIZATION PROTEIN B"/>
    <property type="match status" value="1"/>
</dbReference>
<dbReference type="Gene3D" id="3.40.50.10420">
    <property type="entry name" value="NagB/RpiA/CoA transferase-like"/>
    <property type="match status" value="1"/>
</dbReference>
<dbReference type="NCBIfam" id="TIGR00273">
    <property type="entry name" value="LutB/LldF family L-lactate oxidation iron-sulfur protein"/>
    <property type="match status" value="1"/>
</dbReference>
<protein>
    <submittedName>
        <fullName evidence="9">Iron-sulfur cluster-binding protein</fullName>
    </submittedName>
</protein>
<evidence type="ECO:0000313" key="10">
    <source>
        <dbReference type="Proteomes" id="UP000622317"/>
    </source>
</evidence>
<evidence type="ECO:0000256" key="2">
    <source>
        <dbReference type="ARBA" id="ARBA00022485"/>
    </source>
</evidence>
<keyword evidence="3" id="KW-0479">Metal-binding</keyword>
<dbReference type="InterPro" id="IPR003741">
    <property type="entry name" value="LUD_dom"/>
</dbReference>
<evidence type="ECO:0000313" key="9">
    <source>
        <dbReference type="EMBL" id="MBD5781921.1"/>
    </source>
</evidence>
<dbReference type="SUPFAM" id="SSF100950">
    <property type="entry name" value="NagB/RpiA/CoA transferase-like"/>
    <property type="match status" value="1"/>
</dbReference>
<keyword evidence="7" id="KW-0411">Iron-sulfur</keyword>
<dbReference type="RefSeq" id="WP_191618996.1">
    <property type="nucleotide sequence ID" value="NZ_JACYFG010000051.1"/>
</dbReference>
<evidence type="ECO:0000256" key="7">
    <source>
        <dbReference type="ARBA" id="ARBA00023014"/>
    </source>
</evidence>
<evidence type="ECO:0000256" key="6">
    <source>
        <dbReference type="ARBA" id="ARBA00023004"/>
    </source>
</evidence>
<keyword evidence="1" id="KW-0813">Transport</keyword>
<feature type="domain" description="4Fe-4S ferredoxin-type" evidence="8">
    <location>
        <begin position="300"/>
        <end position="320"/>
    </location>
</feature>
<accession>A0A927IJ39</accession>
<keyword evidence="10" id="KW-1185">Reference proteome</keyword>
<dbReference type="InterPro" id="IPR024185">
    <property type="entry name" value="FTHF_cligase-like_sf"/>
</dbReference>
<comment type="caution">
    <text evidence="9">The sequence shown here is derived from an EMBL/GenBank/DDBJ whole genome shotgun (WGS) entry which is preliminary data.</text>
</comment>
<keyword evidence="5" id="KW-0249">Electron transport</keyword>
<dbReference type="Gene3D" id="1.10.1060.10">
    <property type="entry name" value="Alpha-helical ferredoxin"/>
    <property type="match status" value="1"/>
</dbReference>
<dbReference type="InterPro" id="IPR009051">
    <property type="entry name" value="Helical_ferredxn"/>
</dbReference>
<evidence type="ECO:0000256" key="4">
    <source>
        <dbReference type="ARBA" id="ARBA00022737"/>
    </source>
</evidence>
<dbReference type="InterPro" id="IPR024569">
    <property type="entry name" value="LutB_C"/>
</dbReference>
<gene>
    <name evidence="9" type="ORF">IEN85_20650</name>
</gene>
<dbReference type="InterPro" id="IPR017900">
    <property type="entry name" value="4Fe4S_Fe_S_CS"/>
</dbReference>
<evidence type="ECO:0000256" key="1">
    <source>
        <dbReference type="ARBA" id="ARBA00022448"/>
    </source>
</evidence>
<dbReference type="Pfam" id="PF13183">
    <property type="entry name" value="Fer4_8"/>
    <property type="match status" value="1"/>
</dbReference>
<name>A0A927IJ39_9BACT</name>
<reference evidence="9" key="1">
    <citation type="submission" date="2020-09" db="EMBL/GenBank/DDBJ databases">
        <title>Pelagicoccus enzymogenes sp. nov. with an EPS production, isolated from marine sediment.</title>
        <authorList>
            <person name="Feng X."/>
        </authorList>
    </citation>
    <scope>NUCLEOTIDE SEQUENCE</scope>
    <source>
        <strain evidence="9">NFK12</strain>
    </source>
</reference>
<dbReference type="AlphaFoldDB" id="A0A927IJ39"/>
<proteinExistence type="predicted"/>
<dbReference type="GO" id="GO:0006089">
    <property type="term" value="P:lactate metabolic process"/>
    <property type="evidence" value="ECO:0007669"/>
    <property type="project" value="InterPro"/>
</dbReference>
<dbReference type="Proteomes" id="UP000622317">
    <property type="component" value="Unassembled WGS sequence"/>
</dbReference>
<dbReference type="EMBL" id="JACYFG010000051">
    <property type="protein sequence ID" value="MBD5781921.1"/>
    <property type="molecule type" value="Genomic_DNA"/>
</dbReference>
<dbReference type="Pfam" id="PF02589">
    <property type="entry name" value="LUD_dom"/>
    <property type="match status" value="1"/>
</dbReference>
<organism evidence="9 10">
    <name type="scientific">Pelagicoccus enzymogenes</name>
    <dbReference type="NCBI Taxonomy" id="2773457"/>
    <lineage>
        <taxon>Bacteria</taxon>
        <taxon>Pseudomonadati</taxon>
        <taxon>Verrucomicrobiota</taxon>
        <taxon>Opitutia</taxon>
        <taxon>Puniceicoccales</taxon>
        <taxon>Pelagicoccaceae</taxon>
        <taxon>Pelagicoccus</taxon>
    </lineage>
</organism>
<keyword evidence="4" id="KW-0677">Repeat</keyword>
<dbReference type="InterPro" id="IPR017896">
    <property type="entry name" value="4Fe4S_Fe-S-bd"/>
</dbReference>
<dbReference type="InterPro" id="IPR004452">
    <property type="entry name" value="LutB/LldF"/>
</dbReference>
<evidence type="ECO:0000256" key="5">
    <source>
        <dbReference type="ARBA" id="ARBA00022982"/>
    </source>
</evidence>
<keyword evidence="6" id="KW-0408">Iron</keyword>
<keyword evidence="2" id="KW-0004">4Fe-4S</keyword>
<evidence type="ECO:0000256" key="3">
    <source>
        <dbReference type="ARBA" id="ARBA00022723"/>
    </source>
</evidence>
<dbReference type="PANTHER" id="PTHR47153:SF2">
    <property type="entry name" value="LACTATE UTILIZATION PROTEIN B"/>
    <property type="match status" value="1"/>
</dbReference>
<dbReference type="SUPFAM" id="SSF46548">
    <property type="entry name" value="alpha-helical ferredoxin"/>
    <property type="match status" value="1"/>
</dbReference>
<sequence>MKTKQPIDAFARDLPREVRESVYVSSKAKYDKRLDSLNQSYTAPDSIRKLAGQIKQHTLENLPTYLGSAVEQLEKNGAKVHFAKDGQEANETILEIMRGVGATKLIKSKSMVSEEIHLNPFLEKHGCESIESDLGEFIVQLDNDMPSHIVTPIVHKNRKQIATTFQKAGIGEDYNDDPQTITRRARSFLRQKYIEAEVGLTGGNFVSAESGRIALVTNEGNARFSISANKTHIALIGIEKVVPSDKDMAVLLNLLARSATGQQLTVYTQFINGPKAAKQPDGPENMHVIFLDNERSNILGSEFKEILRCIRCGACLNVCPIYRQSSGHAYRAVYPGPVGAVLSPLLAGKKYPDYADLPKASSLCGACNEVCPVDIPLPELLLRHRNKAKQEGIKKASAGTPSMAGWSVLCSSPAMWKTSLRAGKAMDYISLNLIPVPAVQAWAKERTLPPFRGGKFRQWFKEHKRNKEA</sequence>
<dbReference type="GO" id="GO:0051539">
    <property type="term" value="F:4 iron, 4 sulfur cluster binding"/>
    <property type="evidence" value="ECO:0007669"/>
    <property type="project" value="UniProtKB-KW"/>
</dbReference>